<dbReference type="CDD" id="cd00090">
    <property type="entry name" value="HTH_ARSR"/>
    <property type="match status" value="1"/>
</dbReference>
<dbReference type="Proteomes" id="UP000587586">
    <property type="component" value="Unassembled WGS sequence"/>
</dbReference>
<feature type="domain" description="HTH arsR-type" evidence="4">
    <location>
        <begin position="1"/>
        <end position="94"/>
    </location>
</feature>
<dbReference type="InterPro" id="IPR001845">
    <property type="entry name" value="HTH_ArsR_DNA-bd_dom"/>
</dbReference>
<protein>
    <submittedName>
        <fullName evidence="5">Transcriptional regulator</fullName>
    </submittedName>
</protein>
<keyword evidence="2" id="KW-0238">DNA-binding</keyword>
<reference evidence="6" key="1">
    <citation type="submission" date="2020-06" db="EMBL/GenBank/DDBJ databases">
        <title>Draft genomic sequecing of Geomonas sp. Red745.</title>
        <authorList>
            <person name="Itoh H."/>
            <person name="Xu Z.X."/>
            <person name="Ushijima N."/>
            <person name="Masuda Y."/>
            <person name="Shiratori Y."/>
            <person name="Senoo K."/>
        </authorList>
    </citation>
    <scope>NUCLEOTIDE SEQUENCE [LARGE SCALE GENOMIC DNA]</scope>
    <source>
        <strain evidence="6">Red745</strain>
    </source>
</reference>
<dbReference type="InterPro" id="IPR011991">
    <property type="entry name" value="ArsR-like_HTH"/>
</dbReference>
<keyword evidence="3" id="KW-0804">Transcription</keyword>
<evidence type="ECO:0000313" key="6">
    <source>
        <dbReference type="Proteomes" id="UP000587586"/>
    </source>
</evidence>
<dbReference type="GO" id="GO:0003700">
    <property type="term" value="F:DNA-binding transcription factor activity"/>
    <property type="evidence" value="ECO:0007669"/>
    <property type="project" value="InterPro"/>
</dbReference>
<proteinExistence type="predicted"/>
<dbReference type="NCBIfam" id="NF033788">
    <property type="entry name" value="HTH_metalloreg"/>
    <property type="match status" value="1"/>
</dbReference>
<dbReference type="EMBL" id="BLXZ01000004">
    <property type="protein sequence ID" value="GFO68767.1"/>
    <property type="molecule type" value="Genomic_DNA"/>
</dbReference>
<dbReference type="InterPro" id="IPR051011">
    <property type="entry name" value="Metal_resp_trans_reg"/>
</dbReference>
<keyword evidence="6" id="KW-1185">Reference proteome</keyword>
<comment type="caution">
    <text evidence="5">The sequence shown here is derived from an EMBL/GenBank/DDBJ whole genome shotgun (WGS) entry which is preliminary data.</text>
</comment>
<dbReference type="PRINTS" id="PR00778">
    <property type="entry name" value="HTHARSR"/>
</dbReference>
<evidence type="ECO:0000256" key="3">
    <source>
        <dbReference type="ARBA" id="ARBA00023163"/>
    </source>
</evidence>
<keyword evidence="1" id="KW-0805">Transcription regulation</keyword>
<accession>A0A6V8NAC4</accession>
<evidence type="ECO:0000256" key="2">
    <source>
        <dbReference type="ARBA" id="ARBA00023125"/>
    </source>
</evidence>
<gene>
    <name evidence="5" type="ORF">GMLC_23460</name>
</gene>
<evidence type="ECO:0000313" key="5">
    <source>
        <dbReference type="EMBL" id="GFO68767.1"/>
    </source>
</evidence>
<dbReference type="GO" id="GO:0003677">
    <property type="term" value="F:DNA binding"/>
    <property type="evidence" value="ECO:0007669"/>
    <property type="project" value="UniProtKB-KW"/>
</dbReference>
<dbReference type="PANTHER" id="PTHR43132:SF2">
    <property type="entry name" value="ARSENICAL RESISTANCE OPERON REPRESSOR ARSR-RELATED"/>
    <property type="match status" value="1"/>
</dbReference>
<evidence type="ECO:0000256" key="1">
    <source>
        <dbReference type="ARBA" id="ARBA00023015"/>
    </source>
</evidence>
<dbReference type="InterPro" id="IPR036388">
    <property type="entry name" value="WH-like_DNA-bd_sf"/>
</dbReference>
<evidence type="ECO:0000259" key="4">
    <source>
        <dbReference type="PROSITE" id="PS50987"/>
    </source>
</evidence>
<dbReference type="RefSeq" id="WP_183361316.1">
    <property type="nucleotide sequence ID" value="NZ_BLXZ01000004.1"/>
</dbReference>
<dbReference type="Pfam" id="PF01022">
    <property type="entry name" value="HTH_5"/>
    <property type="match status" value="1"/>
</dbReference>
<dbReference type="PROSITE" id="PS50987">
    <property type="entry name" value="HTH_ARSR_2"/>
    <property type="match status" value="1"/>
</dbReference>
<dbReference type="SUPFAM" id="SSF46785">
    <property type="entry name" value="Winged helix' DNA-binding domain"/>
    <property type="match status" value="1"/>
</dbReference>
<dbReference type="SMART" id="SM00418">
    <property type="entry name" value="HTH_ARSR"/>
    <property type="match status" value="1"/>
</dbReference>
<organism evidence="5 6">
    <name type="scientific">Geomonas limicola</name>
    <dbReference type="NCBI Taxonomy" id="2740186"/>
    <lineage>
        <taxon>Bacteria</taxon>
        <taxon>Pseudomonadati</taxon>
        <taxon>Thermodesulfobacteriota</taxon>
        <taxon>Desulfuromonadia</taxon>
        <taxon>Geobacterales</taxon>
        <taxon>Geobacteraceae</taxon>
        <taxon>Geomonas</taxon>
    </lineage>
</organism>
<dbReference type="InterPro" id="IPR036390">
    <property type="entry name" value="WH_DNA-bd_sf"/>
</dbReference>
<name>A0A6V8NAC4_9BACT</name>
<dbReference type="PANTHER" id="PTHR43132">
    <property type="entry name" value="ARSENICAL RESISTANCE OPERON REPRESSOR ARSR-RELATED"/>
    <property type="match status" value="1"/>
</dbReference>
<dbReference type="AlphaFoldDB" id="A0A6V8NAC4"/>
<dbReference type="Gene3D" id="1.10.10.10">
    <property type="entry name" value="Winged helix-like DNA-binding domain superfamily/Winged helix DNA-binding domain"/>
    <property type="match status" value="1"/>
</dbReference>
<sequence length="104" mass="11972">MKDLLELRSDILKALAQPTRIKILDFLRDGERCVCEIFPAIGEEQSNTSRHLNMMMDAGVLSRRKEGLKIYYTIKHPEILQVVDLVNLIVEEEITGRHKLLKAV</sequence>